<evidence type="ECO:0000256" key="1">
    <source>
        <dbReference type="ARBA" id="ARBA00000185"/>
    </source>
</evidence>
<dbReference type="EC" id="5.6.2.2" evidence="8"/>
<dbReference type="GO" id="GO:0005524">
    <property type="term" value="F:ATP binding"/>
    <property type="evidence" value="ECO:0007669"/>
    <property type="project" value="UniProtKB-UniRule"/>
</dbReference>
<dbReference type="Gene3D" id="1.10.268.10">
    <property type="entry name" value="Topoisomerase, domain 3"/>
    <property type="match status" value="1"/>
</dbReference>
<feature type="domain" description="Topo IIA-type catalytic" evidence="10">
    <location>
        <begin position="34"/>
        <end position="533"/>
    </location>
</feature>
<dbReference type="PROSITE" id="PS52040">
    <property type="entry name" value="TOPO_IIA"/>
    <property type="match status" value="1"/>
</dbReference>
<organism evidence="11 12">
    <name type="scientific">Buchnera aphidicola</name>
    <name type="common">Thelaxes californica</name>
    <dbReference type="NCBI Taxonomy" id="1315998"/>
    <lineage>
        <taxon>Bacteria</taxon>
        <taxon>Pseudomonadati</taxon>
        <taxon>Pseudomonadota</taxon>
        <taxon>Gammaproteobacteria</taxon>
        <taxon>Enterobacterales</taxon>
        <taxon>Erwiniaceae</taxon>
        <taxon>Buchnera</taxon>
    </lineage>
</organism>
<dbReference type="CDD" id="cd00187">
    <property type="entry name" value="TOP4c"/>
    <property type="match status" value="1"/>
</dbReference>
<evidence type="ECO:0000256" key="5">
    <source>
        <dbReference type="ARBA" id="ARBA00023029"/>
    </source>
</evidence>
<dbReference type="PANTHER" id="PTHR43493:SF5">
    <property type="entry name" value="DNA GYRASE SUBUNIT A, CHLOROPLASTIC_MITOCHONDRIAL"/>
    <property type="match status" value="1"/>
</dbReference>
<dbReference type="PANTHER" id="PTHR43493">
    <property type="entry name" value="DNA GYRASE/TOPOISOMERASE SUBUNIT A"/>
    <property type="match status" value="1"/>
</dbReference>
<dbReference type="Pfam" id="PF00521">
    <property type="entry name" value="DNA_topoisoIV"/>
    <property type="match status" value="1"/>
</dbReference>
<evidence type="ECO:0000256" key="6">
    <source>
        <dbReference type="ARBA" id="ARBA00023125"/>
    </source>
</evidence>
<comment type="subunit">
    <text evidence="8">Heterotetramer, composed of two GyrA and two GyrB chains. In the heterotetramer, GyrA contains the active site tyrosine that forms a transient covalent intermediate with DNA, while GyrB binds cofactors and catalyzes ATP hydrolysis.</text>
</comment>
<dbReference type="SUPFAM" id="SSF56719">
    <property type="entry name" value="Type II DNA topoisomerase"/>
    <property type="match status" value="1"/>
</dbReference>
<feature type="short sequence motif" description="GyrA-box" evidence="8">
    <location>
        <begin position="560"/>
        <end position="566"/>
    </location>
</feature>
<feature type="active site" description="O-(5'-phospho-DNA)-tyrosine intermediate" evidence="8 9">
    <location>
        <position position="122"/>
    </location>
</feature>
<dbReference type="InterPro" id="IPR050220">
    <property type="entry name" value="Type_II_DNA_Topoisomerases"/>
</dbReference>
<keyword evidence="3 8" id="KW-0547">Nucleotide-binding</keyword>
<comment type="similarity">
    <text evidence="2 8">Belongs to the type II topoisomerase GyrA/ParC subunit family.</text>
</comment>
<dbReference type="FunFam" id="2.120.10.90:FF:000004">
    <property type="entry name" value="DNA gyrase subunit A"/>
    <property type="match status" value="1"/>
</dbReference>
<dbReference type="InterPro" id="IPR013757">
    <property type="entry name" value="Topo_IIA_A_a_sf"/>
</dbReference>
<dbReference type="HAMAP" id="MF_01897">
    <property type="entry name" value="GyrA"/>
    <property type="match status" value="1"/>
</dbReference>
<dbReference type="FunFam" id="3.90.199.10:FF:000001">
    <property type="entry name" value="DNA gyrase subunit A"/>
    <property type="match status" value="1"/>
</dbReference>
<dbReference type="GO" id="GO:0005737">
    <property type="term" value="C:cytoplasm"/>
    <property type="evidence" value="ECO:0007669"/>
    <property type="project" value="UniProtKB-SubCell"/>
</dbReference>
<dbReference type="NCBIfam" id="NF004043">
    <property type="entry name" value="PRK05560.1"/>
    <property type="match status" value="1"/>
</dbReference>
<protein>
    <recommendedName>
        <fullName evidence="8">DNA gyrase subunit A</fullName>
        <ecNumber evidence="8">5.6.2.2</ecNumber>
    </recommendedName>
</protein>
<evidence type="ECO:0000256" key="4">
    <source>
        <dbReference type="ARBA" id="ARBA00022840"/>
    </source>
</evidence>
<dbReference type="GO" id="GO:0005694">
    <property type="term" value="C:chromosome"/>
    <property type="evidence" value="ECO:0007669"/>
    <property type="project" value="InterPro"/>
</dbReference>
<name>A0A4D6YF53_9GAMM</name>
<dbReference type="GO" id="GO:0003677">
    <property type="term" value="F:DNA binding"/>
    <property type="evidence" value="ECO:0007669"/>
    <property type="project" value="UniProtKB-UniRule"/>
</dbReference>
<dbReference type="InterPro" id="IPR013760">
    <property type="entry name" value="Topo_IIA-like_dom_sf"/>
</dbReference>
<keyword evidence="7 8" id="KW-0413">Isomerase</keyword>
<dbReference type="InterPro" id="IPR013758">
    <property type="entry name" value="Topo_IIA_A/C_ab"/>
</dbReference>
<dbReference type="Gene3D" id="2.120.10.90">
    <property type="entry name" value="DNA gyrase/topoisomerase IV, subunit A, C-terminal"/>
    <property type="match status" value="1"/>
</dbReference>
<accession>A0A4D6YF53</accession>
<evidence type="ECO:0000256" key="2">
    <source>
        <dbReference type="ARBA" id="ARBA00008263"/>
    </source>
</evidence>
<comment type="catalytic activity">
    <reaction evidence="1 8 9">
        <text>ATP-dependent breakage, passage and rejoining of double-stranded DNA.</text>
        <dbReference type="EC" id="5.6.2.2"/>
    </reaction>
</comment>
<gene>
    <name evidence="8 11" type="primary">gyrA</name>
    <name evidence="11" type="ORF">D9V80_00730</name>
</gene>
<dbReference type="GO" id="GO:0034335">
    <property type="term" value="F:DNA negative supercoiling activity"/>
    <property type="evidence" value="ECO:0007669"/>
    <property type="project" value="UniProtKB-ARBA"/>
</dbReference>
<evidence type="ECO:0000256" key="7">
    <source>
        <dbReference type="ARBA" id="ARBA00023235"/>
    </source>
</evidence>
<dbReference type="Pfam" id="PF03989">
    <property type="entry name" value="DNA_gyraseA_C"/>
    <property type="match status" value="6"/>
</dbReference>
<evidence type="ECO:0000259" key="10">
    <source>
        <dbReference type="PROSITE" id="PS52040"/>
    </source>
</evidence>
<evidence type="ECO:0000313" key="12">
    <source>
        <dbReference type="Proteomes" id="UP000298782"/>
    </source>
</evidence>
<dbReference type="InterPro" id="IPR002205">
    <property type="entry name" value="Topo_IIA_dom_A"/>
</dbReference>
<evidence type="ECO:0000313" key="11">
    <source>
        <dbReference type="EMBL" id="QCI26693.1"/>
    </source>
</evidence>
<dbReference type="RefSeq" id="WP_158353267.1">
    <property type="nucleotide sequence ID" value="NZ_CP034852.1"/>
</dbReference>
<dbReference type="InterPro" id="IPR006691">
    <property type="entry name" value="GyrA/parC_rep"/>
</dbReference>
<dbReference type="Gene3D" id="3.30.1360.40">
    <property type="match status" value="1"/>
</dbReference>
<evidence type="ECO:0000256" key="3">
    <source>
        <dbReference type="ARBA" id="ARBA00022741"/>
    </source>
</evidence>
<comment type="miscellaneous">
    <text evidence="8">Few gyrases are as efficient as E.coli at forming negative supercoils. Not all organisms have 2 type II topoisomerases; in organisms with a single type II topoisomerase this enzyme also has to decatenate newly replicated chromosomes.</text>
</comment>
<evidence type="ECO:0000256" key="9">
    <source>
        <dbReference type="PROSITE-ProRule" id="PRU01384"/>
    </source>
</evidence>
<dbReference type="EMBL" id="CP034852">
    <property type="protein sequence ID" value="QCI26693.1"/>
    <property type="molecule type" value="Genomic_DNA"/>
</dbReference>
<dbReference type="Proteomes" id="UP000298782">
    <property type="component" value="Chromosome"/>
</dbReference>
<comment type="function">
    <text evidence="8">A type II topoisomerase that negatively supercoils closed circular double-stranded (ds) DNA in an ATP-dependent manner to modulate DNA topology and maintain chromosomes in an underwound state. Negative supercoiling favors strand separation, and DNA replication, transcription, recombination and repair, all of which involve strand separation. Also able to catalyze the interconversion of other topological isomers of dsDNA rings, including catenanes and knotted rings. Type II topoisomerases break and join 2 DNA strands simultaneously in an ATP-dependent manner.</text>
</comment>
<dbReference type="OrthoDB" id="9806486at2"/>
<keyword evidence="12" id="KW-1185">Reference proteome</keyword>
<dbReference type="InterPro" id="IPR005743">
    <property type="entry name" value="GyrA"/>
</dbReference>
<reference evidence="11 12" key="2">
    <citation type="submission" date="2019-05" db="EMBL/GenBank/DDBJ databases">
        <title>Genome evolution of the obligate endosymbiont Buchnera aphidicola.</title>
        <authorList>
            <person name="Moran N.A."/>
        </authorList>
    </citation>
    <scope>NUCLEOTIDE SEQUENCE [LARGE SCALE GENOMIC DNA]</scope>
    <source>
        <strain evidence="11 12">Tca</strain>
    </source>
</reference>
<dbReference type="Gene3D" id="3.90.199.10">
    <property type="entry name" value="Topoisomerase II, domain 5"/>
    <property type="match status" value="1"/>
</dbReference>
<dbReference type="NCBIfam" id="TIGR01063">
    <property type="entry name" value="gyrA"/>
    <property type="match status" value="1"/>
</dbReference>
<keyword evidence="5 8" id="KW-0799">Topoisomerase</keyword>
<comment type="subcellular location">
    <subcellularLocation>
        <location evidence="8">Cytoplasm</location>
    </subcellularLocation>
</comment>
<dbReference type="GO" id="GO:0006265">
    <property type="term" value="P:DNA topological change"/>
    <property type="evidence" value="ECO:0007669"/>
    <property type="project" value="UniProtKB-UniRule"/>
</dbReference>
<dbReference type="SMART" id="SM00434">
    <property type="entry name" value="TOP4c"/>
    <property type="match status" value="1"/>
</dbReference>
<dbReference type="AlphaFoldDB" id="A0A4D6YF53"/>
<dbReference type="GO" id="GO:0006261">
    <property type="term" value="P:DNA-templated DNA replication"/>
    <property type="evidence" value="ECO:0007669"/>
    <property type="project" value="UniProtKB-UniRule"/>
</dbReference>
<proteinExistence type="inferred from homology"/>
<keyword evidence="4 8" id="KW-0067">ATP-binding</keyword>
<keyword evidence="6 8" id="KW-0238">DNA-binding</keyword>
<dbReference type="InterPro" id="IPR035516">
    <property type="entry name" value="Gyrase/topoIV_suA_C"/>
</dbReference>
<evidence type="ECO:0000256" key="8">
    <source>
        <dbReference type="HAMAP-Rule" id="MF_01897"/>
    </source>
</evidence>
<dbReference type="SUPFAM" id="SSF101904">
    <property type="entry name" value="GyrA/ParC C-terminal domain-like"/>
    <property type="match status" value="1"/>
</dbReference>
<dbReference type="NCBIfam" id="NF004044">
    <property type="entry name" value="PRK05561.1"/>
    <property type="match status" value="1"/>
</dbReference>
<dbReference type="FunFam" id="3.30.1360.40:FF:000002">
    <property type="entry name" value="DNA gyrase subunit A"/>
    <property type="match status" value="1"/>
</dbReference>
<dbReference type="GO" id="GO:0009330">
    <property type="term" value="C:DNA topoisomerase type II (double strand cut, ATP-hydrolyzing) complex"/>
    <property type="evidence" value="ECO:0007669"/>
    <property type="project" value="TreeGrafter"/>
</dbReference>
<sequence length="843" mass="95389">MKELAKEITQVDIEEELKTSYLDYAMSVIISRALPDVRDGLKPVHRRILFAMYILHNVWNKTYKKSARIVGDVIGKYHPHGDSAVYDTIVRMAQTFSLRYVLIDGQGNFGSIDGDAAAAMRYTEIRMSKIAQELLNDLEKNTVKFSKNYDGTELIPDVLPTNFPNLLINGSSGIAVGMATNIPPHNIKEVINACLAYIDNNEISLKKIMQYLPGPDFPTYGIINGKIGIEEAYRTGKGKISIRARIKIETNSKTKREKIIIYELPYQVNKAKLIEKIAELAKDKKIDGIVALRDESDKDGMRIVIKIKKEARTEIVLNQLYLLTPLQISFGINMVALCNGEPKKLSLKEIIQYFISHRKEIVFRRSLFELKKKLKKMHILEGISIALNNINSIINMIQKTNSPEDAKNILIQKEWKNFDNRFVMLMKKKETILSSCKHHKNNNIQKICTLSIKQAESVLDLKLQKITSLEQKKITEEYFVILTKIKNLVDILNQPNFMMSIIKKELQNISNQYGDNRKTEIQNSISEINVEDIINKEDVVVTLSHSGYVKYQPLSDYEAQKRGGKGKSAAKTKEEDFIENLLIANTHDTILCFSSKGVIYCLKVYQLPEASRNARGKPIINLIPLKNNERITAILPFKKYQENVNIFMATAQGIVKKTPLKFFKKPRNNGIIAIHLKEHDELIGVALTNGHDNVMLFTAMGKVVHFSEHSVREMGRTATGVKGVKINKKDRVVSLIIPQDKGHILTVTENGFGKRTKISDIPIKSRSTQGIIAIKITNKNGILIGAIQVCQNNQIMIITDAGTLVRTRISEIGILKRNAQGVILIRTTKKEKVVAVQKLNTLY</sequence>
<keyword evidence="8" id="KW-0963">Cytoplasm</keyword>
<reference evidence="11 12" key="1">
    <citation type="submission" date="2018-12" db="EMBL/GenBank/DDBJ databases">
        <authorList>
            <person name="Chong R.A."/>
        </authorList>
    </citation>
    <scope>NUCLEOTIDE SEQUENCE [LARGE SCALE GENOMIC DNA]</scope>
    <source>
        <strain evidence="11 12">Tca</strain>
    </source>
</reference>